<evidence type="ECO:0000256" key="1">
    <source>
        <dbReference type="SAM" id="MobiDB-lite"/>
    </source>
</evidence>
<dbReference type="RefSeq" id="XP_060330998.1">
    <property type="nucleotide sequence ID" value="XM_060469578.1"/>
</dbReference>
<keyword evidence="3" id="KW-1185">Reference proteome</keyword>
<proteinExistence type="predicted"/>
<reference evidence="2" key="1">
    <citation type="submission" date="2023-06" db="EMBL/GenBank/DDBJ databases">
        <authorList>
            <consortium name="Lawrence Berkeley National Laboratory"/>
            <person name="Ahrendt S."/>
            <person name="Sahu N."/>
            <person name="Indic B."/>
            <person name="Wong-Bajracharya J."/>
            <person name="Merenyi Z."/>
            <person name="Ke H.-M."/>
            <person name="Monk M."/>
            <person name="Kocsube S."/>
            <person name="Drula E."/>
            <person name="Lipzen A."/>
            <person name="Balint B."/>
            <person name="Henrissat B."/>
            <person name="Andreopoulos B."/>
            <person name="Martin F.M."/>
            <person name="Harder C.B."/>
            <person name="Rigling D."/>
            <person name="Ford K.L."/>
            <person name="Foster G.D."/>
            <person name="Pangilinan J."/>
            <person name="Papanicolaou A."/>
            <person name="Barry K."/>
            <person name="LaButti K."/>
            <person name="Viragh M."/>
            <person name="Koriabine M."/>
            <person name="Yan M."/>
            <person name="Riley R."/>
            <person name="Champramary S."/>
            <person name="Plett K.L."/>
            <person name="Tsai I.J."/>
            <person name="Slot J."/>
            <person name="Sipos G."/>
            <person name="Plett J."/>
            <person name="Nagy L.G."/>
            <person name="Grigoriev I.V."/>
        </authorList>
    </citation>
    <scope>NUCLEOTIDE SEQUENCE</scope>
    <source>
        <strain evidence="2">CCBAS 213</strain>
    </source>
</reference>
<feature type="region of interest" description="Disordered" evidence="1">
    <location>
        <begin position="1"/>
        <end position="35"/>
    </location>
</feature>
<dbReference type="EMBL" id="JAUEPS010000016">
    <property type="protein sequence ID" value="KAK0458748.1"/>
    <property type="molecule type" value="Genomic_DNA"/>
</dbReference>
<dbReference type="Proteomes" id="UP001175211">
    <property type="component" value="Unassembled WGS sequence"/>
</dbReference>
<dbReference type="GeneID" id="85353126"/>
<sequence length="171" mass="19737">MQYVVGRRGFNEEEQEEEDEDDFELRDESDDVEEGWDGEAVLEVGGEVGEEAQSQNPRPIKTFLPRQITETRGMVVRWIFHELAEDHQAKAHLFIVPELHRVQRKIYPTAYGINQCPYAIEVGELTGDSQMTKQRITDNHHIENPLLSFDHLNLLYGPHRIGARVKNQGQS</sequence>
<evidence type="ECO:0000313" key="2">
    <source>
        <dbReference type="EMBL" id="KAK0458748.1"/>
    </source>
</evidence>
<feature type="compositionally biased region" description="Acidic residues" evidence="1">
    <location>
        <begin position="12"/>
        <end position="35"/>
    </location>
</feature>
<name>A0AA39N608_ARMTA</name>
<gene>
    <name evidence="2" type="ORF">EV420DRAFT_1479440</name>
</gene>
<comment type="caution">
    <text evidence="2">The sequence shown here is derived from an EMBL/GenBank/DDBJ whole genome shotgun (WGS) entry which is preliminary data.</text>
</comment>
<organism evidence="2 3">
    <name type="scientific">Armillaria tabescens</name>
    <name type="common">Ringless honey mushroom</name>
    <name type="synonym">Agaricus tabescens</name>
    <dbReference type="NCBI Taxonomy" id="1929756"/>
    <lineage>
        <taxon>Eukaryota</taxon>
        <taxon>Fungi</taxon>
        <taxon>Dikarya</taxon>
        <taxon>Basidiomycota</taxon>
        <taxon>Agaricomycotina</taxon>
        <taxon>Agaricomycetes</taxon>
        <taxon>Agaricomycetidae</taxon>
        <taxon>Agaricales</taxon>
        <taxon>Marasmiineae</taxon>
        <taxon>Physalacriaceae</taxon>
        <taxon>Desarmillaria</taxon>
    </lineage>
</organism>
<dbReference type="AlphaFoldDB" id="A0AA39N608"/>
<evidence type="ECO:0000313" key="3">
    <source>
        <dbReference type="Proteomes" id="UP001175211"/>
    </source>
</evidence>
<accession>A0AA39N608</accession>
<protein>
    <submittedName>
        <fullName evidence="2">Uncharacterized protein</fullName>
    </submittedName>
</protein>